<keyword evidence="8" id="KW-1185">Reference proteome</keyword>
<evidence type="ECO:0000256" key="2">
    <source>
        <dbReference type="ARBA" id="ARBA00022598"/>
    </source>
</evidence>
<dbReference type="PANTHER" id="PTHR43785:SF12">
    <property type="entry name" value="TYPE-1 GLUTAMINE SYNTHETASE 2"/>
    <property type="match status" value="1"/>
</dbReference>
<dbReference type="SUPFAM" id="SSF55931">
    <property type="entry name" value="Glutamine synthetase/guanido kinase"/>
    <property type="match status" value="1"/>
</dbReference>
<evidence type="ECO:0000313" key="8">
    <source>
        <dbReference type="Proteomes" id="UP000223606"/>
    </source>
</evidence>
<dbReference type="EMBL" id="LT960614">
    <property type="protein sequence ID" value="SON54476.1"/>
    <property type="molecule type" value="Genomic_DNA"/>
</dbReference>
<evidence type="ECO:0000256" key="4">
    <source>
        <dbReference type="PROSITE-ProRule" id="PRU01331"/>
    </source>
</evidence>
<dbReference type="InterPro" id="IPR027303">
    <property type="entry name" value="Gln_synth_gly_rich_site"/>
</dbReference>
<dbReference type="OrthoDB" id="9807095at2"/>
<dbReference type="EC" id="6.3.1.11" evidence="7"/>
<sequence>MGRALTDNPLDDEVTRFLRAHPDVEGVEYLLSDLNGVARGKWGPPQSLAKAATVGLNFPLSVFGLDVWGREVPDIGLHVETGDRDGYCPLAPGTLRLVPWARRPTAQAILTMLTEGGRPFEGDPRQQLRFAVDRLARLGLKAVAAFELEFYLLDPNAASPPDGGLASVFSGVGGPARENVYGLSDLAAYNDLFTEIRTAGMAQGLPVDTIVSEGAPGQFEVNLKHRGDAFAAADDAIMLRRLIVETARRHGLKATFMAKPFMDRNGNGMHVHVSLLDREGRNIFAAAGDGERRLGRSVAGLVEAMVASTLLFIPTWNGFRRLQPGSYAPTRASWGHNNRSVAVRVPASEPHARRVEHRLAGADANPYLVLAAVLNAMADGLEREANPPPPVDLNAYEAPVPALPATMDEAIRHFERSDFVRKAFGVEFRKLFATVKRAEMQAFLEEISPLERSTFL</sequence>
<dbReference type="KEGG" id="hdi:HDIA_0935"/>
<evidence type="ECO:0000259" key="6">
    <source>
        <dbReference type="PROSITE" id="PS51987"/>
    </source>
</evidence>
<dbReference type="GO" id="GO:0006542">
    <property type="term" value="P:glutamine biosynthetic process"/>
    <property type="evidence" value="ECO:0007669"/>
    <property type="project" value="InterPro"/>
</dbReference>
<dbReference type="PROSITE" id="PS00181">
    <property type="entry name" value="GLNA_ATP"/>
    <property type="match status" value="1"/>
</dbReference>
<organism evidence="7 8">
    <name type="scientific">Hartmannibacter diazotrophicus</name>
    <dbReference type="NCBI Taxonomy" id="1482074"/>
    <lineage>
        <taxon>Bacteria</taxon>
        <taxon>Pseudomonadati</taxon>
        <taxon>Pseudomonadota</taxon>
        <taxon>Alphaproteobacteria</taxon>
        <taxon>Hyphomicrobiales</taxon>
        <taxon>Pleomorphomonadaceae</taxon>
        <taxon>Hartmannibacter</taxon>
    </lineage>
</organism>
<comment type="similarity">
    <text evidence="4 5">Belongs to the glutamine synthetase family.</text>
</comment>
<dbReference type="InterPro" id="IPR008146">
    <property type="entry name" value="Gln_synth_cat_dom"/>
</dbReference>
<dbReference type="SUPFAM" id="SSF54368">
    <property type="entry name" value="Glutamine synthetase, N-terminal domain"/>
    <property type="match status" value="1"/>
</dbReference>
<accession>A0A2C9D2I2</accession>
<dbReference type="Pfam" id="PF00120">
    <property type="entry name" value="Gln-synt_C"/>
    <property type="match status" value="1"/>
</dbReference>
<gene>
    <name evidence="7" type="primary">puuA_3</name>
    <name evidence="7" type="ORF">HDIA_0935</name>
</gene>
<name>A0A2C9D2I2_9HYPH</name>
<dbReference type="GO" id="GO:0034024">
    <property type="term" value="F:glutamate-putrescine ligase activity"/>
    <property type="evidence" value="ECO:0007669"/>
    <property type="project" value="UniProtKB-EC"/>
</dbReference>
<evidence type="ECO:0000256" key="3">
    <source>
        <dbReference type="ARBA" id="ARBA00022842"/>
    </source>
</evidence>
<dbReference type="RefSeq" id="WP_099554829.1">
    <property type="nucleotide sequence ID" value="NZ_LT960614.1"/>
</dbReference>
<keyword evidence="2 7" id="KW-0436">Ligase</keyword>
<dbReference type="InterPro" id="IPR036651">
    <property type="entry name" value="Gln_synt_N_sf"/>
</dbReference>
<protein>
    <submittedName>
        <fullName evidence="7">Gamma-glutamylputrescine synthetase PuuA</fullName>
        <ecNumber evidence="7">6.3.1.11</ecNumber>
    </submittedName>
</protein>
<dbReference type="GO" id="GO:0004356">
    <property type="term" value="F:glutamine synthetase activity"/>
    <property type="evidence" value="ECO:0007669"/>
    <property type="project" value="InterPro"/>
</dbReference>
<dbReference type="PROSITE" id="PS51987">
    <property type="entry name" value="GS_CATALYTIC"/>
    <property type="match status" value="1"/>
</dbReference>
<feature type="domain" description="GS catalytic" evidence="6">
    <location>
        <begin position="124"/>
        <end position="456"/>
    </location>
</feature>
<dbReference type="Gene3D" id="3.10.20.70">
    <property type="entry name" value="Glutamine synthetase, N-terminal domain"/>
    <property type="match status" value="1"/>
</dbReference>
<comment type="cofactor">
    <cofactor evidence="1">
        <name>Mg(2+)</name>
        <dbReference type="ChEBI" id="CHEBI:18420"/>
    </cofactor>
</comment>
<dbReference type="AlphaFoldDB" id="A0A2C9D2I2"/>
<dbReference type="Gene3D" id="3.30.590.10">
    <property type="entry name" value="Glutamine synthetase/guanido kinase, catalytic domain"/>
    <property type="match status" value="1"/>
</dbReference>
<keyword evidence="3" id="KW-0460">Magnesium</keyword>
<dbReference type="PANTHER" id="PTHR43785">
    <property type="entry name" value="GAMMA-GLUTAMYLPUTRESCINE SYNTHETASE"/>
    <property type="match status" value="1"/>
</dbReference>
<dbReference type="Proteomes" id="UP000223606">
    <property type="component" value="Chromosome 1"/>
</dbReference>
<proteinExistence type="inferred from homology"/>
<evidence type="ECO:0000313" key="7">
    <source>
        <dbReference type="EMBL" id="SON54476.1"/>
    </source>
</evidence>
<dbReference type="InterPro" id="IPR014746">
    <property type="entry name" value="Gln_synth/guanido_kin_cat_dom"/>
</dbReference>
<dbReference type="GO" id="GO:0006598">
    <property type="term" value="P:polyamine catabolic process"/>
    <property type="evidence" value="ECO:0007669"/>
    <property type="project" value="TreeGrafter"/>
</dbReference>
<dbReference type="SMART" id="SM01230">
    <property type="entry name" value="Gln-synt_C"/>
    <property type="match status" value="1"/>
</dbReference>
<reference evidence="8" key="1">
    <citation type="submission" date="2017-09" db="EMBL/GenBank/DDBJ databases">
        <title>Genome sequence of Nannocystis excedens DSM 71.</title>
        <authorList>
            <person name="Blom J."/>
        </authorList>
    </citation>
    <scope>NUCLEOTIDE SEQUENCE [LARGE SCALE GENOMIC DNA]</scope>
    <source>
        <strain evidence="8">type strain: E19</strain>
    </source>
</reference>
<evidence type="ECO:0000256" key="5">
    <source>
        <dbReference type="RuleBase" id="RU000384"/>
    </source>
</evidence>
<evidence type="ECO:0000256" key="1">
    <source>
        <dbReference type="ARBA" id="ARBA00001946"/>
    </source>
</evidence>